<accession>A0ABU0W1A0</accession>
<feature type="domain" description="HTH lysR-type" evidence="5">
    <location>
        <begin position="9"/>
        <end position="66"/>
    </location>
</feature>
<dbReference type="InterPro" id="IPR005119">
    <property type="entry name" value="LysR_subst-bd"/>
</dbReference>
<dbReference type="SUPFAM" id="SSF46785">
    <property type="entry name" value="Winged helix' DNA-binding domain"/>
    <property type="match status" value="1"/>
</dbReference>
<gene>
    <name evidence="6" type="ORF">Q9295_15570</name>
</gene>
<dbReference type="InterPro" id="IPR036390">
    <property type="entry name" value="WH_DNA-bd_sf"/>
</dbReference>
<dbReference type="PANTHER" id="PTHR30537:SF74">
    <property type="entry name" value="HTH-TYPE TRANSCRIPTIONAL REGULATOR TRPI"/>
    <property type="match status" value="1"/>
</dbReference>
<dbReference type="InterPro" id="IPR058163">
    <property type="entry name" value="LysR-type_TF_proteobact-type"/>
</dbReference>
<proteinExistence type="inferred from homology"/>
<dbReference type="PROSITE" id="PS50931">
    <property type="entry name" value="HTH_LYSR"/>
    <property type="match status" value="1"/>
</dbReference>
<keyword evidence="2" id="KW-0805">Transcription regulation</keyword>
<organism evidence="6 7">
    <name type="scientific">Pseudogemmobacter lacusdianii</name>
    <dbReference type="NCBI Taxonomy" id="3069608"/>
    <lineage>
        <taxon>Bacteria</taxon>
        <taxon>Pseudomonadati</taxon>
        <taxon>Pseudomonadota</taxon>
        <taxon>Alphaproteobacteria</taxon>
        <taxon>Rhodobacterales</taxon>
        <taxon>Paracoccaceae</taxon>
        <taxon>Pseudogemmobacter</taxon>
    </lineage>
</organism>
<dbReference type="CDD" id="cd08432">
    <property type="entry name" value="PBP2_GcdR_TrpI_HvrB_AmpR_like"/>
    <property type="match status" value="1"/>
</dbReference>
<sequence length="309" mass="35033">MHRLRTLVPSANHLFVFEAAARRGSFTAAAEELNVSQPAVSKTIKALEEATGLQLFRRRHTSVELTAEGKRLYKETQTMFDKMHMVITALRSKSSPDVVHLSFSTTFVQMWLLPRLKDFKAKHPNVSLRIEQSTREDFDLDVENIDLSARLGDGKWPGVESWLIAPEEIMAVCSPDYLATSAPIDRPADLLQHSLLHFEEKYRMRLGWHEWLLHHSVQLPKGPKETVFTDSLSSVEAAVLGHGVALAWRHLSAEHIRRGRLICPLPDHIYKSGEAIYLTMPIHRTPKPGAALFRDWLVEQVALENQAEA</sequence>
<dbReference type="Pfam" id="PF00126">
    <property type="entry name" value="HTH_1"/>
    <property type="match status" value="1"/>
</dbReference>
<reference evidence="6 7" key="1">
    <citation type="submission" date="2023-08" db="EMBL/GenBank/DDBJ databases">
        <title>Characterization of two Paracoccaceae strains isolated from Phycosphere and proposal of Xinfangfangia lacusdiani sp. nov.</title>
        <authorList>
            <person name="Deng Y."/>
            <person name="Zhang Y.Q."/>
        </authorList>
    </citation>
    <scope>NUCLEOTIDE SEQUENCE [LARGE SCALE GENOMIC DNA]</scope>
    <source>
        <strain evidence="6 7">CPCC 101601</strain>
    </source>
</reference>
<evidence type="ECO:0000313" key="6">
    <source>
        <dbReference type="EMBL" id="MDQ2067796.1"/>
    </source>
</evidence>
<dbReference type="EMBL" id="JAVDBT010000016">
    <property type="protein sequence ID" value="MDQ2067796.1"/>
    <property type="molecule type" value="Genomic_DNA"/>
</dbReference>
<dbReference type="Proteomes" id="UP001239680">
    <property type="component" value="Unassembled WGS sequence"/>
</dbReference>
<evidence type="ECO:0000256" key="4">
    <source>
        <dbReference type="ARBA" id="ARBA00023163"/>
    </source>
</evidence>
<name>A0ABU0W1A0_9RHOB</name>
<keyword evidence="4" id="KW-0804">Transcription</keyword>
<dbReference type="InterPro" id="IPR000847">
    <property type="entry name" value="LysR_HTH_N"/>
</dbReference>
<dbReference type="RefSeq" id="WP_306681505.1">
    <property type="nucleotide sequence ID" value="NZ_JAVDBT010000016.1"/>
</dbReference>
<comment type="similarity">
    <text evidence="1">Belongs to the LysR transcriptional regulatory family.</text>
</comment>
<dbReference type="SUPFAM" id="SSF53850">
    <property type="entry name" value="Periplasmic binding protein-like II"/>
    <property type="match status" value="1"/>
</dbReference>
<dbReference type="PRINTS" id="PR00039">
    <property type="entry name" value="HTHLYSR"/>
</dbReference>
<keyword evidence="7" id="KW-1185">Reference proteome</keyword>
<dbReference type="InterPro" id="IPR036388">
    <property type="entry name" value="WH-like_DNA-bd_sf"/>
</dbReference>
<dbReference type="Gene3D" id="1.10.10.10">
    <property type="entry name" value="Winged helix-like DNA-binding domain superfamily/Winged helix DNA-binding domain"/>
    <property type="match status" value="1"/>
</dbReference>
<comment type="caution">
    <text evidence="6">The sequence shown here is derived from an EMBL/GenBank/DDBJ whole genome shotgun (WGS) entry which is preliminary data.</text>
</comment>
<keyword evidence="3" id="KW-0238">DNA-binding</keyword>
<evidence type="ECO:0000256" key="3">
    <source>
        <dbReference type="ARBA" id="ARBA00023125"/>
    </source>
</evidence>
<evidence type="ECO:0000256" key="1">
    <source>
        <dbReference type="ARBA" id="ARBA00009437"/>
    </source>
</evidence>
<dbReference type="Pfam" id="PF03466">
    <property type="entry name" value="LysR_substrate"/>
    <property type="match status" value="1"/>
</dbReference>
<evidence type="ECO:0000256" key="2">
    <source>
        <dbReference type="ARBA" id="ARBA00023015"/>
    </source>
</evidence>
<dbReference type="PANTHER" id="PTHR30537">
    <property type="entry name" value="HTH-TYPE TRANSCRIPTIONAL REGULATOR"/>
    <property type="match status" value="1"/>
</dbReference>
<evidence type="ECO:0000313" key="7">
    <source>
        <dbReference type="Proteomes" id="UP001239680"/>
    </source>
</evidence>
<protein>
    <submittedName>
        <fullName evidence="6">LysR substrate-binding domain-containing protein</fullName>
    </submittedName>
</protein>
<dbReference type="Gene3D" id="3.40.190.10">
    <property type="entry name" value="Periplasmic binding protein-like II"/>
    <property type="match status" value="2"/>
</dbReference>
<evidence type="ECO:0000259" key="5">
    <source>
        <dbReference type="PROSITE" id="PS50931"/>
    </source>
</evidence>